<organism evidence="6 7">
    <name type="scientific">Brumicola pallidula DSM 14239 = ACAM 615</name>
    <dbReference type="NCBI Taxonomy" id="1121922"/>
    <lineage>
        <taxon>Bacteria</taxon>
        <taxon>Pseudomonadati</taxon>
        <taxon>Pseudomonadota</taxon>
        <taxon>Gammaproteobacteria</taxon>
        <taxon>Alteromonadales</taxon>
        <taxon>Alteromonadaceae</taxon>
        <taxon>Brumicola</taxon>
    </lineage>
</organism>
<feature type="domain" description="ABC transporter" evidence="5">
    <location>
        <begin position="6"/>
        <end position="224"/>
    </location>
</feature>
<accession>K6Z227</accession>
<keyword evidence="2" id="KW-0813">Transport</keyword>
<gene>
    <name evidence="6" type="primary">ssuB2</name>
    <name evidence="6" type="ORF">GPAL_3413</name>
</gene>
<comment type="caution">
    <text evidence="6">The sequence shown here is derived from an EMBL/GenBank/DDBJ whole genome shotgun (WGS) entry which is preliminary data.</text>
</comment>
<proteinExistence type="inferred from homology"/>
<evidence type="ECO:0000313" key="7">
    <source>
        <dbReference type="Proteomes" id="UP000006251"/>
    </source>
</evidence>
<keyword evidence="4 6" id="KW-0067">ATP-binding</keyword>
<dbReference type="EMBL" id="BAEQ01000054">
    <property type="protein sequence ID" value="GAC30261.1"/>
    <property type="molecule type" value="Genomic_DNA"/>
</dbReference>
<dbReference type="InterPro" id="IPR003439">
    <property type="entry name" value="ABC_transporter-like_ATP-bd"/>
</dbReference>
<dbReference type="PROSITE" id="PS50893">
    <property type="entry name" value="ABC_TRANSPORTER_2"/>
    <property type="match status" value="1"/>
</dbReference>
<sequence>MSSVDLTINQLSYSEDNGSQTIIDHIDLAIKETEFICIVGPSGCGKTTLLNTIAGLLNSPNATVKFSQADIRLGYIFQEPRLMPWLTLQQNIELVLPQPNPQLVKQVLKEVGLLAYTQHYPNALSGGMLRRASIARAFVIQPQLLLLDEPFVSLDSPTAMKCRALLLNMAKQHQTTIVFVTHDVNEALYMADRIVFLSNSPSTIIHELVLNRSAQQHSGDYESPHQQALKSALFSQYPKILEGTLATS</sequence>
<dbReference type="Pfam" id="PF00005">
    <property type="entry name" value="ABC_tran"/>
    <property type="match status" value="1"/>
</dbReference>
<reference evidence="7" key="1">
    <citation type="journal article" date="2014" name="Environ. Microbiol.">
        <title>Comparative genomics of the marine bacterial genus Glaciecola reveals the high degree of genomic diversity and genomic characteristic for cold adaptation.</title>
        <authorList>
            <person name="Qin Q.L."/>
            <person name="Xie B.B."/>
            <person name="Yu Y."/>
            <person name="Shu Y.L."/>
            <person name="Rong J.C."/>
            <person name="Zhang Y.J."/>
            <person name="Zhao D.L."/>
            <person name="Chen X.L."/>
            <person name="Zhang X.Y."/>
            <person name="Chen B."/>
            <person name="Zhou B.C."/>
            <person name="Zhang Y.Z."/>
        </authorList>
    </citation>
    <scope>NUCLEOTIDE SEQUENCE [LARGE SCALE GENOMIC DNA]</scope>
    <source>
        <strain evidence="7">ACAM 615</strain>
    </source>
</reference>
<dbReference type="InterPro" id="IPR050166">
    <property type="entry name" value="ABC_transporter_ATP-bind"/>
</dbReference>
<dbReference type="PANTHER" id="PTHR42788:SF13">
    <property type="entry name" value="ALIPHATIC SULFONATES IMPORT ATP-BINDING PROTEIN SSUB"/>
    <property type="match status" value="1"/>
</dbReference>
<dbReference type="RefSeq" id="WP_006014102.1">
    <property type="nucleotide sequence ID" value="NZ_AUAV01000008.1"/>
</dbReference>
<name>K6Z227_9ALTE</name>
<dbReference type="STRING" id="1121922.GCA_000428905_01685"/>
<dbReference type="InterPro" id="IPR027417">
    <property type="entry name" value="P-loop_NTPase"/>
</dbReference>
<evidence type="ECO:0000256" key="3">
    <source>
        <dbReference type="ARBA" id="ARBA00022741"/>
    </source>
</evidence>
<evidence type="ECO:0000256" key="1">
    <source>
        <dbReference type="ARBA" id="ARBA00005417"/>
    </source>
</evidence>
<dbReference type="AlphaFoldDB" id="K6Z227"/>
<protein>
    <submittedName>
        <fullName evidence="6">Aliphatic sulfonates import ATP-binding protein SsuB 2</fullName>
    </submittedName>
</protein>
<evidence type="ECO:0000313" key="6">
    <source>
        <dbReference type="EMBL" id="GAC30261.1"/>
    </source>
</evidence>
<dbReference type="SUPFAM" id="SSF52540">
    <property type="entry name" value="P-loop containing nucleoside triphosphate hydrolases"/>
    <property type="match status" value="1"/>
</dbReference>
<dbReference type="InterPro" id="IPR003593">
    <property type="entry name" value="AAA+_ATPase"/>
</dbReference>
<dbReference type="GO" id="GO:0016887">
    <property type="term" value="F:ATP hydrolysis activity"/>
    <property type="evidence" value="ECO:0007669"/>
    <property type="project" value="InterPro"/>
</dbReference>
<keyword evidence="7" id="KW-1185">Reference proteome</keyword>
<dbReference type="GO" id="GO:0005524">
    <property type="term" value="F:ATP binding"/>
    <property type="evidence" value="ECO:0007669"/>
    <property type="project" value="UniProtKB-KW"/>
</dbReference>
<evidence type="ECO:0000259" key="5">
    <source>
        <dbReference type="PROSITE" id="PS50893"/>
    </source>
</evidence>
<dbReference type="PANTHER" id="PTHR42788">
    <property type="entry name" value="TAURINE IMPORT ATP-BINDING PROTEIN-RELATED"/>
    <property type="match status" value="1"/>
</dbReference>
<dbReference type="PROSITE" id="PS00211">
    <property type="entry name" value="ABC_TRANSPORTER_1"/>
    <property type="match status" value="1"/>
</dbReference>
<evidence type="ECO:0000256" key="2">
    <source>
        <dbReference type="ARBA" id="ARBA00022448"/>
    </source>
</evidence>
<evidence type="ECO:0000256" key="4">
    <source>
        <dbReference type="ARBA" id="ARBA00022840"/>
    </source>
</evidence>
<comment type="similarity">
    <text evidence="1">Belongs to the ABC transporter superfamily.</text>
</comment>
<dbReference type="InterPro" id="IPR017871">
    <property type="entry name" value="ABC_transporter-like_CS"/>
</dbReference>
<dbReference type="OrthoDB" id="9802264at2"/>
<dbReference type="SMART" id="SM00382">
    <property type="entry name" value="AAA"/>
    <property type="match status" value="1"/>
</dbReference>
<dbReference type="Gene3D" id="3.40.50.300">
    <property type="entry name" value="P-loop containing nucleotide triphosphate hydrolases"/>
    <property type="match status" value="1"/>
</dbReference>
<dbReference type="Proteomes" id="UP000006251">
    <property type="component" value="Unassembled WGS sequence"/>
</dbReference>
<keyword evidence="3" id="KW-0547">Nucleotide-binding</keyword>